<evidence type="ECO:0000313" key="2">
    <source>
        <dbReference type="EMBL" id="ALJ29658.1"/>
    </source>
</evidence>
<proteinExistence type="predicted"/>
<evidence type="ECO:0000313" key="3">
    <source>
        <dbReference type="Proteomes" id="UP000061010"/>
    </source>
</evidence>
<sequence length="237" mass="25783" precursor="true">MRITAPVAVCLLLLLPLLPACTPAQMRLPDGFAADAVAYEVSGHSPRRFNQPVRFGPYSALQMREGSTFSWRVPLPAFDVGRTSRPYDYTMVARDQPPVEVQCRTQAWTVGRGDASGRVTVDVTALAGPLLACGLRMDSRPPQVLEVMHEGDGLRGHLWSPWGSDYTVRAVYDYQGTPVSGMTPTGYAIADGGSTLAVVDVLNRGRVHLDRRLDDDQRVYFAAAAAALLLLDPELGE</sequence>
<dbReference type="EMBL" id="CP012900">
    <property type="protein sequence ID" value="ALJ29658.1"/>
    <property type="molecule type" value="Genomic_DNA"/>
</dbReference>
<protein>
    <recommendedName>
        <fullName evidence="4">Lipoprotein</fullName>
    </recommendedName>
</protein>
<dbReference type="OrthoDB" id="6058785at2"/>
<feature type="chain" id="PRO_5006588564" description="Lipoprotein" evidence="1">
    <location>
        <begin position="27"/>
        <end position="237"/>
    </location>
</feature>
<evidence type="ECO:0008006" key="4">
    <source>
        <dbReference type="Google" id="ProtNLM"/>
    </source>
</evidence>
<keyword evidence="3" id="KW-1185">Reference proteome</keyword>
<feature type="signal peptide" evidence="1">
    <location>
        <begin position="1"/>
        <end position="26"/>
    </location>
</feature>
<gene>
    <name evidence="2" type="ORF">AOT14_33180</name>
</gene>
<evidence type="ECO:0000256" key="1">
    <source>
        <dbReference type="SAM" id="SignalP"/>
    </source>
</evidence>
<dbReference type="PATRIC" id="fig|128780.6.peg.3355"/>
<reference evidence="2 3" key="1">
    <citation type="journal article" date="2015" name="Genome Announc.">
        <title>Complete Genome Sequencing of Stenotrophomonas acidaminiphila ZAC14D2_NAIMI4_2, a Multidrug-Resistant Strain Isolated from Sediments of a Polluted River in Mexico, Uncovers New Antibiotic Resistance Genes and a Novel Class-II Lasso Peptide Biosynthesis Gene Cluster.</title>
        <authorList>
            <person name="Vinuesa P."/>
            <person name="Ochoa-Sanchez L.E."/>
        </authorList>
    </citation>
    <scope>NUCLEOTIDE SEQUENCE [LARGE SCALE GENOMIC DNA]</scope>
    <source>
        <strain evidence="2 3">ZAC14D2_NAIMI4_2</strain>
    </source>
</reference>
<keyword evidence="1" id="KW-0732">Signal</keyword>
<dbReference type="AlphaFoldDB" id="A0A0S1B3K5"/>
<dbReference type="Proteomes" id="UP000061010">
    <property type="component" value="Chromosome"/>
</dbReference>
<name>A0A0S1B3K5_9GAMM</name>
<dbReference type="KEGG" id="sacz:AOT14_33180"/>
<organism evidence="2 3">
    <name type="scientific">Stenotrophomonas acidaminiphila</name>
    <dbReference type="NCBI Taxonomy" id="128780"/>
    <lineage>
        <taxon>Bacteria</taxon>
        <taxon>Pseudomonadati</taxon>
        <taxon>Pseudomonadota</taxon>
        <taxon>Gammaproteobacteria</taxon>
        <taxon>Lysobacterales</taxon>
        <taxon>Lysobacteraceae</taxon>
        <taxon>Stenotrophomonas</taxon>
    </lineage>
</organism>
<accession>A0A0S1B3K5</accession>